<evidence type="ECO:0000259" key="2">
    <source>
        <dbReference type="Pfam" id="PF13280"/>
    </source>
</evidence>
<gene>
    <name evidence="3" type="ORF">ACFOZ8_13785</name>
</gene>
<organism evidence="3 4">
    <name type="scientific">Paenibacillus xanthanilyticus</name>
    <dbReference type="NCBI Taxonomy" id="1783531"/>
    <lineage>
        <taxon>Bacteria</taxon>
        <taxon>Bacillati</taxon>
        <taxon>Bacillota</taxon>
        <taxon>Bacilli</taxon>
        <taxon>Bacillales</taxon>
        <taxon>Paenibacillaceae</taxon>
        <taxon>Paenibacillus</taxon>
    </lineage>
</organism>
<evidence type="ECO:0000313" key="4">
    <source>
        <dbReference type="Proteomes" id="UP001595715"/>
    </source>
</evidence>
<dbReference type="Proteomes" id="UP001595715">
    <property type="component" value="Unassembled WGS sequence"/>
</dbReference>
<dbReference type="InterPro" id="IPR036388">
    <property type="entry name" value="WH-like_DNA-bd_sf"/>
</dbReference>
<dbReference type="EMBL" id="JBHSAM010000025">
    <property type="protein sequence ID" value="MFC4100724.1"/>
    <property type="molecule type" value="Genomic_DNA"/>
</dbReference>
<sequence>MLWILRTGRKITATQIADSLEISVRTVYRYIDALCASGVPVVAESGHDGGIRILESFKETPLFFNSVEVKALVDAFKFAQGAGYPYTEELESALKKVENGLHEEQRHDLSRRSNGLDVISPSRLPSVVPLLRDLEQAAEDGLTVRITYRKANAQQDDGREVDPYGLAYDRNEWYVVAFCHQSQAVRTFRVDRIARLEPTEARFEKPERFSASDYFSEQSEREREADGPLMVIRIEGEPDTLNAVCRQWHMRHYLTERTDREVRFLLDVPTMNKYLPMYLMTFGTAIRIREPLELRRQIQELAYGIAKHYDEDPEYENVNLRYGSRSD</sequence>
<protein>
    <submittedName>
        <fullName evidence="3">Helix-turn-helix transcriptional regulator</fullName>
    </submittedName>
</protein>
<comment type="caution">
    <text evidence="3">The sequence shown here is derived from an EMBL/GenBank/DDBJ whole genome shotgun (WGS) entry which is preliminary data.</text>
</comment>
<dbReference type="InterPro" id="IPR026881">
    <property type="entry name" value="WYL_dom"/>
</dbReference>
<dbReference type="PROSITE" id="PS52050">
    <property type="entry name" value="WYL"/>
    <property type="match status" value="1"/>
</dbReference>
<dbReference type="InterPro" id="IPR036390">
    <property type="entry name" value="WH_DNA-bd_sf"/>
</dbReference>
<dbReference type="PANTHER" id="PTHR34580:SF3">
    <property type="entry name" value="PROTEIN PAFB"/>
    <property type="match status" value="1"/>
</dbReference>
<evidence type="ECO:0000313" key="3">
    <source>
        <dbReference type="EMBL" id="MFC4100724.1"/>
    </source>
</evidence>
<reference evidence="4" key="1">
    <citation type="journal article" date="2019" name="Int. J. Syst. Evol. Microbiol.">
        <title>The Global Catalogue of Microorganisms (GCM) 10K type strain sequencing project: providing services to taxonomists for standard genome sequencing and annotation.</title>
        <authorList>
            <consortium name="The Broad Institute Genomics Platform"/>
            <consortium name="The Broad Institute Genome Sequencing Center for Infectious Disease"/>
            <person name="Wu L."/>
            <person name="Ma J."/>
        </authorList>
    </citation>
    <scope>NUCLEOTIDE SEQUENCE [LARGE SCALE GENOMIC DNA]</scope>
    <source>
        <strain evidence="4">IBRC-M 10987</strain>
    </source>
</reference>
<dbReference type="Pfam" id="PF08279">
    <property type="entry name" value="HTH_11"/>
    <property type="match status" value="1"/>
</dbReference>
<dbReference type="Gene3D" id="1.10.10.10">
    <property type="entry name" value="Winged helix-like DNA-binding domain superfamily/Winged helix DNA-binding domain"/>
    <property type="match status" value="1"/>
</dbReference>
<dbReference type="Pfam" id="PF13280">
    <property type="entry name" value="WYL"/>
    <property type="match status" value="1"/>
</dbReference>
<dbReference type="RefSeq" id="WP_377719373.1">
    <property type="nucleotide sequence ID" value="NZ_JBHSAM010000025.1"/>
</dbReference>
<dbReference type="InterPro" id="IPR013196">
    <property type="entry name" value="HTH_11"/>
</dbReference>
<accession>A0ABV8K423</accession>
<dbReference type="SUPFAM" id="SSF46785">
    <property type="entry name" value="Winged helix' DNA-binding domain"/>
    <property type="match status" value="1"/>
</dbReference>
<dbReference type="PANTHER" id="PTHR34580">
    <property type="match status" value="1"/>
</dbReference>
<dbReference type="InterPro" id="IPR051534">
    <property type="entry name" value="CBASS_pafABC_assoc_protein"/>
</dbReference>
<keyword evidence="4" id="KW-1185">Reference proteome</keyword>
<feature type="domain" description="Helix-turn-helix type 11" evidence="1">
    <location>
        <begin position="2"/>
        <end position="50"/>
    </location>
</feature>
<feature type="domain" description="WYL" evidence="2">
    <location>
        <begin position="130"/>
        <end position="197"/>
    </location>
</feature>
<evidence type="ECO:0000259" key="1">
    <source>
        <dbReference type="Pfam" id="PF08279"/>
    </source>
</evidence>
<proteinExistence type="predicted"/>
<name>A0ABV8K423_9BACL</name>